<dbReference type="AlphaFoldDB" id="A0A017HKW4"/>
<dbReference type="Gene3D" id="3.40.630.30">
    <property type="match status" value="1"/>
</dbReference>
<evidence type="ECO:0000313" key="5">
    <source>
        <dbReference type="Proteomes" id="UP000019666"/>
    </source>
</evidence>
<feature type="domain" description="N-acetyltransferase" evidence="3">
    <location>
        <begin position="3"/>
        <end position="189"/>
    </location>
</feature>
<dbReference type="CDD" id="cd04301">
    <property type="entry name" value="NAT_SF"/>
    <property type="match status" value="1"/>
</dbReference>
<dbReference type="EMBL" id="AOSK01000097">
    <property type="protein sequence ID" value="EYD74960.1"/>
    <property type="molecule type" value="Genomic_DNA"/>
</dbReference>
<protein>
    <submittedName>
        <fullName evidence="4">Acetyltransferase, GNAT family</fullName>
    </submittedName>
</protein>
<accession>A0A017HKW4</accession>
<sequence>MDLRIRPAELDDAPFLVPLVNEADGGMPLAIWTSLARPGENPWDVGLRRVKSDDTPVSWRMAWIAEDAGRPVGALIVHQLAETPEQLEATIMSPLWVPFVELELLASDSGYIKTLTVIEPLRGRGLGTQLLRFAERFRGPEGMSTIVGNHDEASRRFFERHGFAEAARRPMVKDGWQTPGTEWILLRKP</sequence>
<keyword evidence="1 4" id="KW-0808">Transferase</keyword>
<name>A0A017HKW4_9RHOB</name>
<dbReference type="Pfam" id="PF00583">
    <property type="entry name" value="Acetyltransf_1"/>
    <property type="match status" value="1"/>
</dbReference>
<dbReference type="RefSeq" id="WP_051521429.1">
    <property type="nucleotide sequence ID" value="NZ_KK088594.1"/>
</dbReference>
<dbReference type="STRING" id="442562.Rumeso_03472"/>
<reference evidence="4 5" key="1">
    <citation type="submission" date="2013-02" db="EMBL/GenBank/DDBJ databases">
        <authorList>
            <person name="Fiebig A."/>
            <person name="Goeker M."/>
            <person name="Klenk H.-P.P."/>
        </authorList>
    </citation>
    <scope>NUCLEOTIDE SEQUENCE [LARGE SCALE GENOMIC DNA]</scope>
    <source>
        <strain evidence="4 5">DSM 19309</strain>
    </source>
</reference>
<dbReference type="InterPro" id="IPR016181">
    <property type="entry name" value="Acyl_CoA_acyltransferase"/>
</dbReference>
<gene>
    <name evidence="4" type="ORF">Rumeso_03472</name>
</gene>
<evidence type="ECO:0000313" key="4">
    <source>
        <dbReference type="EMBL" id="EYD74960.1"/>
    </source>
</evidence>
<dbReference type="InterPro" id="IPR050832">
    <property type="entry name" value="Bact_Acetyltransf"/>
</dbReference>
<keyword evidence="2" id="KW-0012">Acyltransferase</keyword>
<comment type="caution">
    <text evidence="4">The sequence shown here is derived from an EMBL/GenBank/DDBJ whole genome shotgun (WGS) entry which is preliminary data.</text>
</comment>
<proteinExistence type="predicted"/>
<organism evidence="4 5">
    <name type="scientific">Rubellimicrobium mesophilum DSM 19309</name>
    <dbReference type="NCBI Taxonomy" id="442562"/>
    <lineage>
        <taxon>Bacteria</taxon>
        <taxon>Pseudomonadati</taxon>
        <taxon>Pseudomonadota</taxon>
        <taxon>Alphaproteobacteria</taxon>
        <taxon>Rhodobacterales</taxon>
        <taxon>Roseobacteraceae</taxon>
        <taxon>Rubellimicrobium</taxon>
    </lineage>
</organism>
<keyword evidence="5" id="KW-1185">Reference proteome</keyword>
<dbReference type="HOGENOM" id="CLU_087235_0_1_5"/>
<evidence type="ECO:0000259" key="3">
    <source>
        <dbReference type="PROSITE" id="PS51186"/>
    </source>
</evidence>
<evidence type="ECO:0000256" key="1">
    <source>
        <dbReference type="ARBA" id="ARBA00022679"/>
    </source>
</evidence>
<evidence type="ECO:0000256" key="2">
    <source>
        <dbReference type="ARBA" id="ARBA00023315"/>
    </source>
</evidence>
<dbReference type="PANTHER" id="PTHR43877">
    <property type="entry name" value="AMINOALKYLPHOSPHONATE N-ACETYLTRANSFERASE-RELATED-RELATED"/>
    <property type="match status" value="1"/>
</dbReference>
<dbReference type="OrthoDB" id="9788924at2"/>
<dbReference type="PROSITE" id="PS51186">
    <property type="entry name" value="GNAT"/>
    <property type="match status" value="1"/>
</dbReference>
<dbReference type="GO" id="GO:0016747">
    <property type="term" value="F:acyltransferase activity, transferring groups other than amino-acyl groups"/>
    <property type="evidence" value="ECO:0007669"/>
    <property type="project" value="InterPro"/>
</dbReference>
<dbReference type="Proteomes" id="UP000019666">
    <property type="component" value="Unassembled WGS sequence"/>
</dbReference>
<dbReference type="InterPro" id="IPR000182">
    <property type="entry name" value="GNAT_dom"/>
</dbReference>
<dbReference type="SUPFAM" id="SSF55729">
    <property type="entry name" value="Acyl-CoA N-acyltransferases (Nat)"/>
    <property type="match status" value="1"/>
</dbReference>